<gene>
    <name evidence="1" type="ORF">SAMN06296036_108224</name>
</gene>
<dbReference type="RefSeq" id="WP_132318716.1">
    <property type="nucleotide sequence ID" value="NZ_FWZT01000008.1"/>
</dbReference>
<sequence>MQILYCLLVLVFFTGPQAFGQSYPLMRVLQKDMPQNAVFGFIPACGIGSYLLPTYSWLSSAPASTTNMAFSSVAPTSTTMNMSECKGPKTLVENQPDIYKFAERNLEKLAQDMARGEGESLDALASLMKIPEADQDRWRAVLKREFAFIFPAPQVSPRYVLDQVTTISFNHDIVSPYARNFSWNDLFQTY</sequence>
<name>A0A1Y6BT01_9BACT</name>
<dbReference type="Pfam" id="PF11220">
    <property type="entry name" value="DUF3015"/>
    <property type="match status" value="1"/>
</dbReference>
<dbReference type="AlphaFoldDB" id="A0A1Y6BT01"/>
<organism evidence="1 2">
    <name type="scientific">Pseudobacteriovorax antillogorgiicola</name>
    <dbReference type="NCBI Taxonomy" id="1513793"/>
    <lineage>
        <taxon>Bacteria</taxon>
        <taxon>Pseudomonadati</taxon>
        <taxon>Bdellovibrionota</taxon>
        <taxon>Oligoflexia</taxon>
        <taxon>Oligoflexales</taxon>
        <taxon>Pseudobacteriovoracaceae</taxon>
        <taxon>Pseudobacteriovorax</taxon>
    </lineage>
</organism>
<dbReference type="STRING" id="1513793.SAMN06296036_108224"/>
<proteinExistence type="predicted"/>
<dbReference type="OrthoDB" id="334910at2"/>
<evidence type="ECO:0000313" key="2">
    <source>
        <dbReference type="Proteomes" id="UP000192907"/>
    </source>
</evidence>
<evidence type="ECO:0000313" key="1">
    <source>
        <dbReference type="EMBL" id="SMF27436.1"/>
    </source>
</evidence>
<protein>
    <submittedName>
        <fullName evidence="1">Uncharacterized protein</fullName>
    </submittedName>
</protein>
<dbReference type="Proteomes" id="UP000192907">
    <property type="component" value="Unassembled WGS sequence"/>
</dbReference>
<keyword evidence="2" id="KW-1185">Reference proteome</keyword>
<dbReference type="InterPro" id="IPR021383">
    <property type="entry name" value="DUF3015"/>
</dbReference>
<accession>A0A1Y6BT01</accession>
<dbReference type="EMBL" id="FWZT01000008">
    <property type="protein sequence ID" value="SMF27436.1"/>
    <property type="molecule type" value="Genomic_DNA"/>
</dbReference>
<reference evidence="2" key="1">
    <citation type="submission" date="2017-04" db="EMBL/GenBank/DDBJ databases">
        <authorList>
            <person name="Varghese N."/>
            <person name="Submissions S."/>
        </authorList>
    </citation>
    <scope>NUCLEOTIDE SEQUENCE [LARGE SCALE GENOMIC DNA]</scope>
    <source>
        <strain evidence="2">RKEM611</strain>
    </source>
</reference>